<evidence type="ECO:0000313" key="2">
    <source>
        <dbReference type="EMBL" id="EMA52298.1"/>
    </source>
</evidence>
<proteinExistence type="predicted"/>
<sequence length="65" mass="6951">MATTAGSGRPIPLSLLMAQFFSGDERGGYMNELLFLAGLAAGIAIGVPALARLWRVDLRGAFRWV</sequence>
<organism evidence="2 3">
    <name type="scientific">Halococcus thailandensis JCM 13552</name>
    <dbReference type="NCBI Taxonomy" id="1227457"/>
    <lineage>
        <taxon>Archaea</taxon>
        <taxon>Methanobacteriati</taxon>
        <taxon>Methanobacteriota</taxon>
        <taxon>Stenosarchaea group</taxon>
        <taxon>Halobacteria</taxon>
        <taxon>Halobacteriales</taxon>
        <taxon>Halococcaceae</taxon>
        <taxon>Halococcus</taxon>
    </lineage>
</organism>
<dbReference type="EMBL" id="AOMF01000158">
    <property type="protein sequence ID" value="EMA52298.1"/>
    <property type="molecule type" value="Genomic_DNA"/>
</dbReference>
<reference evidence="2 3" key="1">
    <citation type="journal article" date="2014" name="PLoS Genet.">
        <title>Phylogenetically driven sequencing of extremely halophilic archaea reveals strategies for static and dynamic osmo-response.</title>
        <authorList>
            <person name="Becker E.A."/>
            <person name="Seitzer P.M."/>
            <person name="Tritt A."/>
            <person name="Larsen D."/>
            <person name="Krusor M."/>
            <person name="Yao A.I."/>
            <person name="Wu D."/>
            <person name="Madern D."/>
            <person name="Eisen J.A."/>
            <person name="Darling A.E."/>
            <person name="Facciotti M.T."/>
        </authorList>
    </citation>
    <scope>NUCLEOTIDE SEQUENCE [LARGE SCALE GENOMIC DNA]</scope>
    <source>
        <strain evidence="2 3">JCM 13552</strain>
    </source>
</reference>
<evidence type="ECO:0000313" key="3">
    <source>
        <dbReference type="Proteomes" id="UP000011680"/>
    </source>
</evidence>
<dbReference type="Proteomes" id="UP000011680">
    <property type="component" value="Unassembled WGS sequence"/>
</dbReference>
<keyword evidence="1" id="KW-1133">Transmembrane helix</keyword>
<dbReference type="PATRIC" id="fig|1227457.3.peg.2301"/>
<keyword evidence="1" id="KW-0472">Membrane</keyword>
<gene>
    <name evidence="2" type="ORF">C451_12150</name>
</gene>
<keyword evidence="3" id="KW-1185">Reference proteome</keyword>
<feature type="transmembrane region" description="Helical" evidence="1">
    <location>
        <begin position="33"/>
        <end position="54"/>
    </location>
</feature>
<comment type="caution">
    <text evidence="2">The sequence shown here is derived from an EMBL/GenBank/DDBJ whole genome shotgun (WGS) entry which is preliminary data.</text>
</comment>
<evidence type="ECO:0000256" key="1">
    <source>
        <dbReference type="SAM" id="Phobius"/>
    </source>
</evidence>
<protein>
    <submittedName>
        <fullName evidence="2">Uncharacterized protein</fullName>
    </submittedName>
</protein>
<dbReference type="AlphaFoldDB" id="M0N425"/>
<name>M0N425_9EURY</name>
<accession>M0N425</accession>
<keyword evidence="1" id="KW-0812">Transmembrane</keyword>